<dbReference type="AlphaFoldDB" id="A0A0F9V6Y7"/>
<accession>A0A0F9V6Y7</accession>
<dbReference type="EMBL" id="LAZR01000429">
    <property type="protein sequence ID" value="KKN69261.1"/>
    <property type="molecule type" value="Genomic_DNA"/>
</dbReference>
<protein>
    <submittedName>
        <fullName evidence="1">Uncharacterized protein</fullName>
    </submittedName>
</protein>
<gene>
    <name evidence="1" type="ORF">LCGC14_0442560</name>
</gene>
<organism evidence="1">
    <name type="scientific">marine sediment metagenome</name>
    <dbReference type="NCBI Taxonomy" id="412755"/>
    <lineage>
        <taxon>unclassified sequences</taxon>
        <taxon>metagenomes</taxon>
        <taxon>ecological metagenomes</taxon>
    </lineage>
</organism>
<reference evidence="1" key="1">
    <citation type="journal article" date="2015" name="Nature">
        <title>Complex archaea that bridge the gap between prokaryotes and eukaryotes.</title>
        <authorList>
            <person name="Spang A."/>
            <person name="Saw J.H."/>
            <person name="Jorgensen S.L."/>
            <person name="Zaremba-Niedzwiedzka K."/>
            <person name="Martijn J."/>
            <person name="Lind A.E."/>
            <person name="van Eijk R."/>
            <person name="Schleper C."/>
            <person name="Guy L."/>
            <person name="Ettema T.J."/>
        </authorList>
    </citation>
    <scope>NUCLEOTIDE SEQUENCE</scope>
</reference>
<sequence length="74" mass="8918">MPRAVAVPTYDYSGLLQFIPEEKWCTTRYLQEKLDKSRIWVINRLWVAFHDGVVEYKEVINKRDRVAYAWRLVS</sequence>
<proteinExistence type="predicted"/>
<evidence type="ECO:0000313" key="1">
    <source>
        <dbReference type="EMBL" id="KKN69261.1"/>
    </source>
</evidence>
<name>A0A0F9V6Y7_9ZZZZ</name>
<comment type="caution">
    <text evidence="1">The sequence shown here is derived from an EMBL/GenBank/DDBJ whole genome shotgun (WGS) entry which is preliminary data.</text>
</comment>